<dbReference type="InParanoid" id="G3I8H5"/>
<protein>
    <submittedName>
        <fullName evidence="1">Uncharacterized protein</fullName>
    </submittedName>
</protein>
<proteinExistence type="predicted"/>
<reference evidence="2" key="1">
    <citation type="journal article" date="2011" name="Nat. Biotechnol.">
        <title>The genomic sequence of the Chinese hamster ovary (CHO)-K1 cell line.</title>
        <authorList>
            <person name="Xu X."/>
            <person name="Nagarajan H."/>
            <person name="Lewis N.E."/>
            <person name="Pan S."/>
            <person name="Cai Z."/>
            <person name="Liu X."/>
            <person name="Chen W."/>
            <person name="Xie M."/>
            <person name="Wang W."/>
            <person name="Hammond S."/>
            <person name="Andersen M.R."/>
            <person name="Neff N."/>
            <person name="Passarelli B."/>
            <person name="Koh W."/>
            <person name="Fan H.C."/>
            <person name="Wang J."/>
            <person name="Gui Y."/>
            <person name="Lee K.H."/>
            <person name="Betenbaugh M.J."/>
            <person name="Quake S.R."/>
            <person name="Famili I."/>
            <person name="Palsson B.O."/>
            <person name="Wang J."/>
        </authorList>
    </citation>
    <scope>NUCLEOTIDE SEQUENCE [LARGE SCALE GENOMIC DNA]</scope>
    <source>
        <strain evidence="2">CHO K1 cell line</strain>
    </source>
</reference>
<accession>G3I8H5</accession>
<dbReference type="Proteomes" id="UP000001075">
    <property type="component" value="Unassembled WGS sequence"/>
</dbReference>
<evidence type="ECO:0000313" key="2">
    <source>
        <dbReference type="Proteomes" id="UP000001075"/>
    </source>
</evidence>
<gene>
    <name evidence="1" type="ORF">I79_019848</name>
</gene>
<evidence type="ECO:0000313" key="1">
    <source>
        <dbReference type="EMBL" id="EGW02016.1"/>
    </source>
</evidence>
<dbReference type="EMBL" id="JH001508">
    <property type="protein sequence ID" value="EGW02016.1"/>
    <property type="molecule type" value="Genomic_DNA"/>
</dbReference>
<name>G3I8H5_CRIGR</name>
<dbReference type="AlphaFoldDB" id="G3I8H5"/>
<organism evidence="1 2">
    <name type="scientific">Cricetulus griseus</name>
    <name type="common">Chinese hamster</name>
    <name type="synonym">Cricetulus barabensis griseus</name>
    <dbReference type="NCBI Taxonomy" id="10029"/>
    <lineage>
        <taxon>Eukaryota</taxon>
        <taxon>Metazoa</taxon>
        <taxon>Chordata</taxon>
        <taxon>Craniata</taxon>
        <taxon>Vertebrata</taxon>
        <taxon>Euteleostomi</taxon>
        <taxon>Mammalia</taxon>
        <taxon>Eutheria</taxon>
        <taxon>Euarchontoglires</taxon>
        <taxon>Glires</taxon>
        <taxon>Rodentia</taxon>
        <taxon>Myomorpha</taxon>
        <taxon>Muroidea</taxon>
        <taxon>Cricetidae</taxon>
        <taxon>Cricetinae</taxon>
        <taxon>Cricetulus</taxon>
    </lineage>
</organism>
<sequence>MPILGWSGLASSTDKLQVQRKVLAGDLELQGQILLFLLHRGRKDELNLVDEEQGLLGEPV</sequence>